<protein>
    <submittedName>
        <fullName evidence="1">Uncharacterized protein</fullName>
    </submittedName>
</protein>
<keyword evidence="2" id="KW-1185">Reference proteome</keyword>
<reference evidence="1 2" key="1">
    <citation type="submission" date="2022-08" db="EMBL/GenBank/DDBJ databases">
        <title>novel species in genus Aeromicrobium.</title>
        <authorList>
            <person name="Ye L."/>
        </authorList>
    </citation>
    <scope>NUCLEOTIDE SEQUENCE [LARGE SCALE GENOMIC DNA]</scope>
    <source>
        <strain evidence="2">zg-Y1379</strain>
    </source>
</reference>
<gene>
    <name evidence="1" type="ORF">NQV15_03800</name>
</gene>
<evidence type="ECO:0000313" key="1">
    <source>
        <dbReference type="EMBL" id="UUP14449.1"/>
    </source>
</evidence>
<organism evidence="1 2">
    <name type="scientific">Aeromicrobium wangtongii</name>
    <dbReference type="NCBI Taxonomy" id="2969247"/>
    <lineage>
        <taxon>Bacteria</taxon>
        <taxon>Bacillati</taxon>
        <taxon>Actinomycetota</taxon>
        <taxon>Actinomycetes</taxon>
        <taxon>Propionibacteriales</taxon>
        <taxon>Nocardioidaceae</taxon>
        <taxon>Aeromicrobium</taxon>
    </lineage>
</organism>
<dbReference type="Proteomes" id="UP001316184">
    <property type="component" value="Chromosome"/>
</dbReference>
<evidence type="ECO:0000313" key="2">
    <source>
        <dbReference type="Proteomes" id="UP001316184"/>
    </source>
</evidence>
<name>A0ABY5M8I3_9ACTN</name>
<dbReference type="RefSeq" id="WP_232398274.1">
    <property type="nucleotide sequence ID" value="NZ_CP102173.1"/>
</dbReference>
<sequence>MARRLGTPFKVYDNDVPAFHVEVARSLEELNVAAGRSHDAEVSLEDRARIRTEVATEAFEREHGRPPENARELSAVVARLTRPNDRRRGS</sequence>
<dbReference type="EMBL" id="CP102173">
    <property type="protein sequence ID" value="UUP14449.1"/>
    <property type="molecule type" value="Genomic_DNA"/>
</dbReference>
<proteinExistence type="predicted"/>
<accession>A0ABY5M8I3</accession>